<protein>
    <submittedName>
        <fullName evidence="1">Uncharacterized protein</fullName>
    </submittedName>
</protein>
<reference evidence="1 2" key="1">
    <citation type="submission" date="2019-09" db="EMBL/GenBank/DDBJ databases">
        <title>YIM 48816 draft genome.</title>
        <authorList>
            <person name="Jiang L."/>
        </authorList>
    </citation>
    <scope>NUCLEOTIDE SEQUENCE [LARGE SCALE GENOMIC DNA]</scope>
    <source>
        <strain evidence="1 2">YIM 48816</strain>
    </source>
</reference>
<dbReference type="AlphaFoldDB" id="A0A6L3ST36"/>
<dbReference type="OrthoDB" id="8021518at2"/>
<dbReference type="RefSeq" id="WP_151004481.1">
    <property type="nucleotide sequence ID" value="NZ_BPQY01000166.1"/>
</dbReference>
<evidence type="ECO:0000313" key="2">
    <source>
        <dbReference type="Proteomes" id="UP000474159"/>
    </source>
</evidence>
<keyword evidence="2" id="KW-1185">Reference proteome</keyword>
<comment type="caution">
    <text evidence="1">The sequence shown here is derived from an EMBL/GenBank/DDBJ whole genome shotgun (WGS) entry which is preliminary data.</text>
</comment>
<sequence length="306" mass="32831">MTLKSGLYLLRYVSADDRRYPPRVLVAVDPDQSDGLSFQPMPGRVHNLLRKPGEVLIVSVDGEARLLVSTLREAAGISDTIVLKVDRLDGAETASAPVMRGALPGPVPPAAPAPAPLPARALRLGAHIERVGDMIVDSPDWIGSETSRARIEGLSLFWPNRPEGIDIEYSVSLLGRGRLPNTLTGGFVGSRGQGRAINGIFMNLVGPRAAGYRLVAEAIFSDGTRNSSRDGGVQLFGPTGREYLVGLSINLEEVAMQDAVAQPRIFRSESAAFSSPHVLHQDASNVSDLPRLPPRLQIRRPLRSGG</sequence>
<organism evidence="1 2">
    <name type="scientific">Methylobacterium soli</name>
    <dbReference type="NCBI Taxonomy" id="553447"/>
    <lineage>
        <taxon>Bacteria</taxon>
        <taxon>Pseudomonadati</taxon>
        <taxon>Pseudomonadota</taxon>
        <taxon>Alphaproteobacteria</taxon>
        <taxon>Hyphomicrobiales</taxon>
        <taxon>Methylobacteriaceae</taxon>
        <taxon>Methylobacterium</taxon>
    </lineage>
</organism>
<dbReference type="EMBL" id="VZZK01000046">
    <property type="protein sequence ID" value="KAB1072899.1"/>
    <property type="molecule type" value="Genomic_DNA"/>
</dbReference>
<dbReference type="Proteomes" id="UP000474159">
    <property type="component" value="Unassembled WGS sequence"/>
</dbReference>
<evidence type="ECO:0000313" key="1">
    <source>
        <dbReference type="EMBL" id="KAB1072899.1"/>
    </source>
</evidence>
<proteinExistence type="predicted"/>
<name>A0A6L3ST36_9HYPH</name>
<accession>A0A6L3ST36</accession>
<gene>
    <name evidence="1" type="ORF">F6X53_27770</name>
</gene>